<proteinExistence type="predicted"/>
<sequence length="55" mass="6007">MSYPNVVEYPGSRERAASSPACAGVIHVNVCQFLPNLTGVYCEEPTEFLIDACRT</sequence>
<dbReference type="RefSeq" id="XP_008080266.1">
    <property type="nucleotide sequence ID" value="XM_008082075.1"/>
</dbReference>
<gene>
    <name evidence="1" type="ORF">GLAREA_07387</name>
</gene>
<reference evidence="1 2" key="1">
    <citation type="journal article" date="2013" name="BMC Genomics">
        <title>Genomics-driven discovery of the pneumocandin biosynthetic gene cluster in the fungus Glarea lozoyensis.</title>
        <authorList>
            <person name="Chen L."/>
            <person name="Yue Q."/>
            <person name="Zhang X."/>
            <person name="Xiang M."/>
            <person name="Wang C."/>
            <person name="Li S."/>
            <person name="Che Y."/>
            <person name="Ortiz-Lopez F.J."/>
            <person name="Bills G.F."/>
            <person name="Liu X."/>
            <person name="An Z."/>
        </authorList>
    </citation>
    <scope>NUCLEOTIDE SEQUENCE [LARGE SCALE GENOMIC DNA]</scope>
    <source>
        <strain evidence="2">ATCC 20868 / MF5171</strain>
    </source>
</reference>
<evidence type="ECO:0000313" key="2">
    <source>
        <dbReference type="Proteomes" id="UP000016922"/>
    </source>
</evidence>
<organism evidence="1 2">
    <name type="scientific">Glarea lozoyensis (strain ATCC 20868 / MF5171)</name>
    <dbReference type="NCBI Taxonomy" id="1116229"/>
    <lineage>
        <taxon>Eukaryota</taxon>
        <taxon>Fungi</taxon>
        <taxon>Dikarya</taxon>
        <taxon>Ascomycota</taxon>
        <taxon>Pezizomycotina</taxon>
        <taxon>Leotiomycetes</taxon>
        <taxon>Helotiales</taxon>
        <taxon>Helotiaceae</taxon>
        <taxon>Glarea</taxon>
    </lineage>
</organism>
<dbReference type="HOGENOM" id="CLU_3032518_0_0_1"/>
<dbReference type="KEGG" id="glz:GLAREA_07387"/>
<keyword evidence="2" id="KW-1185">Reference proteome</keyword>
<dbReference type="AlphaFoldDB" id="S3D594"/>
<name>S3D594_GLAL2</name>
<accession>S3D594</accession>
<dbReference type="GeneID" id="19466440"/>
<dbReference type="Proteomes" id="UP000016922">
    <property type="component" value="Unassembled WGS sequence"/>
</dbReference>
<dbReference type="EMBL" id="KE145359">
    <property type="protein sequence ID" value="EPE32254.1"/>
    <property type="molecule type" value="Genomic_DNA"/>
</dbReference>
<protein>
    <submittedName>
        <fullName evidence="1">Uncharacterized protein</fullName>
    </submittedName>
</protein>
<evidence type="ECO:0000313" key="1">
    <source>
        <dbReference type="EMBL" id="EPE32254.1"/>
    </source>
</evidence>